<name>A0A481ZFM2_9VIRU</name>
<organism evidence="1">
    <name type="scientific">Pithovirus LCPAC406</name>
    <dbReference type="NCBI Taxonomy" id="2506599"/>
    <lineage>
        <taxon>Viruses</taxon>
        <taxon>Pithoviruses</taxon>
    </lineage>
</organism>
<reference evidence="1" key="1">
    <citation type="journal article" date="2019" name="MBio">
        <title>Virus Genomes from Deep Sea Sediments Expand the Ocean Megavirome and Support Independent Origins of Viral Gigantism.</title>
        <authorList>
            <person name="Backstrom D."/>
            <person name="Yutin N."/>
            <person name="Jorgensen S.L."/>
            <person name="Dharamshi J."/>
            <person name="Homa F."/>
            <person name="Zaremba-Niedwiedzka K."/>
            <person name="Spang A."/>
            <person name="Wolf Y.I."/>
            <person name="Koonin E.V."/>
            <person name="Ettema T.J."/>
        </authorList>
    </citation>
    <scope>NUCLEOTIDE SEQUENCE</scope>
</reference>
<accession>A0A481ZFM2</accession>
<protein>
    <submittedName>
        <fullName evidence="1">Uncharacterized protein</fullName>
    </submittedName>
</protein>
<sequence length="189" mass="22391">MSEVKEVNEVRYLKNSNRLAMIVFNYNCNSIYHYIIEPNVTKFSSLRFSCDKKNINMINEICYFETCFVEYIIATNMEEYGIKLILKAFSQSYRYIIDDDGYYLNFIPMFRSGARKHPCGKIPFQLLIDAICCRPPGLYEGNMFKWAKENEECYMMIRPIAILYANCSYFFDYPDGSNLARVIVDYKMF</sequence>
<gene>
    <name evidence="1" type="ORF">LCPAC406_00640</name>
</gene>
<dbReference type="EMBL" id="MK500604">
    <property type="protein sequence ID" value="QBK93750.1"/>
    <property type="molecule type" value="Genomic_DNA"/>
</dbReference>
<proteinExistence type="predicted"/>
<evidence type="ECO:0000313" key="1">
    <source>
        <dbReference type="EMBL" id="QBK93750.1"/>
    </source>
</evidence>